<evidence type="ECO:0000256" key="2">
    <source>
        <dbReference type="ARBA" id="ARBA00010621"/>
    </source>
</evidence>
<dbReference type="HOGENOM" id="CLU_060296_1_0_2"/>
<reference evidence="13 14" key="2">
    <citation type="journal article" date="2015" name="Genome Announc.">
        <title>Complete Genome Sequence of Hyperthermophilic Piezophilic Archaeon Palaeococcus pacificus DY20341T, Isolated from Deep-Sea Hydrothermal Sediments.</title>
        <authorList>
            <person name="Zeng X."/>
            <person name="Jebbar M."/>
            <person name="Shao Z."/>
        </authorList>
    </citation>
    <scope>NUCLEOTIDE SEQUENCE [LARGE SCALE GENOMIC DNA]</scope>
    <source>
        <strain evidence="13 14">DY20341</strain>
    </source>
</reference>
<dbReference type="Pfam" id="PF02673">
    <property type="entry name" value="BacA"/>
    <property type="match status" value="1"/>
</dbReference>
<dbReference type="InterPro" id="IPR003824">
    <property type="entry name" value="UppP"/>
</dbReference>
<keyword evidence="7 12" id="KW-0378">Hydrolase</keyword>
<comment type="similarity">
    <text evidence="2 12">Belongs to the UppP family.</text>
</comment>
<dbReference type="eggNOG" id="arCOG04761">
    <property type="taxonomic scope" value="Archaea"/>
</dbReference>
<dbReference type="STRING" id="1343739.PAP_06270"/>
<dbReference type="OrthoDB" id="65864at2157"/>
<feature type="transmembrane region" description="Helical" evidence="12">
    <location>
        <begin position="111"/>
        <end position="130"/>
    </location>
</feature>
<gene>
    <name evidence="12" type="primary">uppP</name>
    <name evidence="13" type="ORF">PAP_06270</name>
</gene>
<accession>A0A075LUJ7</accession>
<proteinExistence type="inferred from homology"/>
<dbReference type="EC" id="3.6.1.27" evidence="3 12"/>
<evidence type="ECO:0000256" key="1">
    <source>
        <dbReference type="ARBA" id="ARBA00004651"/>
    </source>
</evidence>
<dbReference type="AlphaFoldDB" id="A0A075LUJ7"/>
<keyword evidence="6 12" id="KW-0812">Transmembrane</keyword>
<organism evidence="13 14">
    <name type="scientific">Palaeococcus pacificus DY20341</name>
    <dbReference type="NCBI Taxonomy" id="1343739"/>
    <lineage>
        <taxon>Archaea</taxon>
        <taxon>Methanobacteriati</taxon>
        <taxon>Methanobacteriota</taxon>
        <taxon>Thermococci</taxon>
        <taxon>Thermococcales</taxon>
        <taxon>Thermococcaceae</taxon>
        <taxon>Palaeococcus</taxon>
    </lineage>
</organism>
<keyword evidence="8 12" id="KW-1133">Transmembrane helix</keyword>
<dbReference type="KEGG" id="ppac:PAP_06270"/>
<keyword evidence="5 12" id="KW-1003">Cell membrane</keyword>
<dbReference type="HAMAP" id="MF_01006">
    <property type="entry name" value="Undec_diphosphatase"/>
    <property type="match status" value="1"/>
</dbReference>
<reference evidence="14" key="1">
    <citation type="submission" date="2013-06" db="EMBL/GenBank/DDBJ databases">
        <title>Complete Genome Sequence of Hyperthermophilic Palaeococcus pacificus DY20341T, Isolated from a Deep-Sea Hydrothermal Sediments.</title>
        <authorList>
            <person name="Zeng X."/>
            <person name="Shao Z."/>
        </authorList>
    </citation>
    <scope>NUCLEOTIDE SEQUENCE [LARGE SCALE GENOMIC DNA]</scope>
    <source>
        <strain evidence="14">DY20341</strain>
    </source>
</reference>
<evidence type="ECO:0000256" key="12">
    <source>
        <dbReference type="HAMAP-Rule" id="MF_01006"/>
    </source>
</evidence>
<evidence type="ECO:0000256" key="10">
    <source>
        <dbReference type="ARBA" id="ARBA00032707"/>
    </source>
</evidence>
<name>A0A075LUJ7_9EURY</name>
<keyword evidence="9 12" id="KW-0472">Membrane</keyword>
<evidence type="ECO:0000313" key="14">
    <source>
        <dbReference type="Proteomes" id="UP000027981"/>
    </source>
</evidence>
<feature type="transmembrane region" description="Helical" evidence="12">
    <location>
        <begin position="249"/>
        <end position="269"/>
    </location>
</feature>
<evidence type="ECO:0000256" key="4">
    <source>
        <dbReference type="ARBA" id="ARBA00021581"/>
    </source>
</evidence>
<keyword evidence="14" id="KW-1185">Reference proteome</keyword>
<evidence type="ECO:0000256" key="6">
    <source>
        <dbReference type="ARBA" id="ARBA00022692"/>
    </source>
</evidence>
<feature type="transmembrane region" description="Helical" evidence="12">
    <location>
        <begin position="192"/>
        <end position="210"/>
    </location>
</feature>
<evidence type="ECO:0000313" key="13">
    <source>
        <dbReference type="EMBL" id="AIF69652.1"/>
    </source>
</evidence>
<dbReference type="Proteomes" id="UP000027981">
    <property type="component" value="Chromosome"/>
</dbReference>
<evidence type="ECO:0000256" key="5">
    <source>
        <dbReference type="ARBA" id="ARBA00022475"/>
    </source>
</evidence>
<dbReference type="GO" id="GO:0005886">
    <property type="term" value="C:plasma membrane"/>
    <property type="evidence" value="ECO:0007669"/>
    <property type="project" value="UniProtKB-SubCell"/>
</dbReference>
<dbReference type="RefSeq" id="WP_048165188.1">
    <property type="nucleotide sequence ID" value="NZ_CP006019.1"/>
</dbReference>
<dbReference type="PANTHER" id="PTHR30622">
    <property type="entry name" value="UNDECAPRENYL-DIPHOSPHATASE"/>
    <property type="match status" value="1"/>
</dbReference>
<evidence type="ECO:0000256" key="7">
    <source>
        <dbReference type="ARBA" id="ARBA00022801"/>
    </source>
</evidence>
<comment type="catalytic activity">
    <reaction evidence="11 12">
        <text>di-trans,octa-cis-undecaprenyl diphosphate + H2O = di-trans,octa-cis-undecaprenyl phosphate + phosphate + H(+)</text>
        <dbReference type="Rhea" id="RHEA:28094"/>
        <dbReference type="ChEBI" id="CHEBI:15377"/>
        <dbReference type="ChEBI" id="CHEBI:15378"/>
        <dbReference type="ChEBI" id="CHEBI:43474"/>
        <dbReference type="ChEBI" id="CHEBI:58405"/>
        <dbReference type="ChEBI" id="CHEBI:60392"/>
        <dbReference type="EC" id="3.6.1.27"/>
    </reaction>
</comment>
<feature type="transmembrane region" description="Helical" evidence="12">
    <location>
        <begin position="83"/>
        <end position="99"/>
    </location>
</feature>
<dbReference type="PANTHER" id="PTHR30622:SF2">
    <property type="entry name" value="UNDECAPRENYL-DIPHOSPHATASE"/>
    <property type="match status" value="1"/>
</dbReference>
<protein>
    <recommendedName>
        <fullName evidence="4 12">Undecaprenyl-diphosphatase</fullName>
        <ecNumber evidence="3 12">3.6.1.27</ecNumber>
    </recommendedName>
    <alternativeName>
        <fullName evidence="10 12">Undecaprenyl pyrophosphate phosphatase</fullName>
    </alternativeName>
</protein>
<dbReference type="EMBL" id="CP006019">
    <property type="protein sequence ID" value="AIF69652.1"/>
    <property type="molecule type" value="Genomic_DNA"/>
</dbReference>
<dbReference type="GeneID" id="24842374"/>
<evidence type="ECO:0000256" key="8">
    <source>
        <dbReference type="ARBA" id="ARBA00022989"/>
    </source>
</evidence>
<evidence type="ECO:0000256" key="3">
    <source>
        <dbReference type="ARBA" id="ARBA00012374"/>
    </source>
</evidence>
<dbReference type="GO" id="GO:0050380">
    <property type="term" value="F:undecaprenyl-diphosphatase activity"/>
    <property type="evidence" value="ECO:0007669"/>
    <property type="project" value="UniProtKB-UniRule"/>
</dbReference>
<evidence type="ECO:0000256" key="11">
    <source>
        <dbReference type="ARBA" id="ARBA00047594"/>
    </source>
</evidence>
<comment type="subcellular location">
    <subcellularLocation>
        <location evidence="1 12">Cell membrane</location>
        <topology evidence="1 12">Multi-pass membrane protein</topology>
    </subcellularLocation>
</comment>
<evidence type="ECO:0000256" key="9">
    <source>
        <dbReference type="ARBA" id="ARBA00023136"/>
    </source>
</evidence>
<comment type="function">
    <text evidence="12">Catalyzes the dephosphorylation of undecaprenyl diphosphate (UPP).</text>
</comment>
<feature type="transmembrane region" description="Helical" evidence="12">
    <location>
        <begin position="42"/>
        <end position="62"/>
    </location>
</feature>
<sequence>MNYMEAVVMGVLQGITEWLPISSSGQTMLALMNFFGVPPEQAYSYALMLHLGTLMALAYKFRYDLGKILLKFIAFKWGEEEKFLFYSTLFTGLIGYPLYKTFSERVAGLNIEVVNGLIGVALIVTGLVLYKTQENPIKRAEKEKGLKSDDEVSIVESITAGIAQGIAVLPGISRSGMTIGALLLFGVKQEKAVRLSFLMAIPAIFGALFLEAPKNPMPINVAVVAVLSSFTVSLVMLEVMLKAAKRLNFSKFCILFGSIALIVSLLGVLL</sequence>
<feature type="transmembrane region" description="Helical" evidence="12">
    <location>
        <begin position="216"/>
        <end position="237"/>
    </location>
</feature>